<dbReference type="PANTHER" id="PTHR22960">
    <property type="entry name" value="MOLYBDOPTERIN COFACTOR SYNTHESIS PROTEIN A"/>
    <property type="match status" value="1"/>
</dbReference>
<dbReference type="InterPro" id="IPR006638">
    <property type="entry name" value="Elp3/MiaA/NifB-like_rSAM"/>
</dbReference>
<dbReference type="NCBIfam" id="TIGR02666">
    <property type="entry name" value="moaA"/>
    <property type="match status" value="1"/>
</dbReference>
<dbReference type="SUPFAM" id="SSF102114">
    <property type="entry name" value="Radical SAM enzymes"/>
    <property type="match status" value="1"/>
</dbReference>
<evidence type="ECO:0000259" key="13">
    <source>
        <dbReference type="PROSITE" id="PS51918"/>
    </source>
</evidence>
<dbReference type="EC" id="4.1.99.22" evidence="2"/>
<name>A0A382C7E6_9ZZZZ</name>
<evidence type="ECO:0000256" key="10">
    <source>
        <dbReference type="ARBA" id="ARBA00023150"/>
    </source>
</evidence>
<dbReference type="InterPro" id="IPR010505">
    <property type="entry name" value="MoaA_twitch"/>
</dbReference>
<keyword evidence="7" id="KW-0408">Iron</keyword>
<dbReference type="PROSITE" id="PS01305">
    <property type="entry name" value="MOAA_NIFB_PQQE"/>
    <property type="match status" value="1"/>
</dbReference>
<evidence type="ECO:0000256" key="6">
    <source>
        <dbReference type="ARBA" id="ARBA00022741"/>
    </source>
</evidence>
<accession>A0A382C7E6</accession>
<keyword evidence="11" id="KW-0456">Lyase</keyword>
<dbReference type="GO" id="GO:0006777">
    <property type="term" value="P:Mo-molybdopterin cofactor biosynthetic process"/>
    <property type="evidence" value="ECO:0007669"/>
    <property type="project" value="UniProtKB-KW"/>
</dbReference>
<keyword evidence="3" id="KW-0004">4Fe-4S</keyword>
<comment type="cofactor">
    <cofactor evidence="1">
        <name>[4Fe-4S] cluster</name>
        <dbReference type="ChEBI" id="CHEBI:49883"/>
    </cofactor>
</comment>
<dbReference type="GO" id="GO:0051539">
    <property type="term" value="F:4 iron, 4 sulfur cluster binding"/>
    <property type="evidence" value="ECO:0007669"/>
    <property type="project" value="UniProtKB-KW"/>
</dbReference>
<evidence type="ECO:0000256" key="3">
    <source>
        <dbReference type="ARBA" id="ARBA00022485"/>
    </source>
</evidence>
<evidence type="ECO:0000256" key="7">
    <source>
        <dbReference type="ARBA" id="ARBA00023004"/>
    </source>
</evidence>
<dbReference type="SFLD" id="SFLDG01067">
    <property type="entry name" value="SPASM/twitch_domain_containing"/>
    <property type="match status" value="1"/>
</dbReference>
<evidence type="ECO:0000256" key="12">
    <source>
        <dbReference type="ARBA" id="ARBA00048697"/>
    </source>
</evidence>
<evidence type="ECO:0000256" key="1">
    <source>
        <dbReference type="ARBA" id="ARBA00001966"/>
    </source>
</evidence>
<dbReference type="Pfam" id="PF04055">
    <property type="entry name" value="Radical_SAM"/>
    <property type="match status" value="1"/>
</dbReference>
<dbReference type="EMBL" id="UINC01033172">
    <property type="protein sequence ID" value="SVB22025.1"/>
    <property type="molecule type" value="Genomic_DNA"/>
</dbReference>
<evidence type="ECO:0000256" key="8">
    <source>
        <dbReference type="ARBA" id="ARBA00023014"/>
    </source>
</evidence>
<keyword evidence="6" id="KW-0547">Nucleotide-binding</keyword>
<dbReference type="InterPro" id="IPR040064">
    <property type="entry name" value="MoaA-like"/>
</dbReference>
<dbReference type="Gene3D" id="3.20.20.70">
    <property type="entry name" value="Aldolase class I"/>
    <property type="match status" value="1"/>
</dbReference>
<dbReference type="InterPro" id="IPR013483">
    <property type="entry name" value="MoaA"/>
</dbReference>
<dbReference type="InterPro" id="IPR058240">
    <property type="entry name" value="rSAM_sf"/>
</dbReference>
<dbReference type="GO" id="GO:0061799">
    <property type="term" value="F:cyclic pyranopterin monophosphate synthase activity"/>
    <property type="evidence" value="ECO:0007669"/>
    <property type="project" value="TreeGrafter"/>
</dbReference>
<dbReference type="UniPathway" id="UPA00344"/>
<dbReference type="AlphaFoldDB" id="A0A382C7E6"/>
<evidence type="ECO:0000256" key="11">
    <source>
        <dbReference type="ARBA" id="ARBA00023239"/>
    </source>
</evidence>
<dbReference type="GO" id="GO:0046872">
    <property type="term" value="F:metal ion binding"/>
    <property type="evidence" value="ECO:0007669"/>
    <property type="project" value="UniProtKB-KW"/>
</dbReference>
<keyword evidence="5" id="KW-0479">Metal-binding</keyword>
<proteinExistence type="inferred from homology"/>
<keyword evidence="10" id="KW-0501">Molybdenum cofactor biosynthesis</keyword>
<evidence type="ECO:0000313" key="14">
    <source>
        <dbReference type="EMBL" id="SVB22025.1"/>
    </source>
</evidence>
<evidence type="ECO:0000256" key="4">
    <source>
        <dbReference type="ARBA" id="ARBA00022691"/>
    </source>
</evidence>
<dbReference type="GO" id="GO:0061798">
    <property type="term" value="F:GTP 3',8'-cyclase activity"/>
    <property type="evidence" value="ECO:0007669"/>
    <property type="project" value="UniProtKB-EC"/>
</dbReference>
<evidence type="ECO:0000256" key="2">
    <source>
        <dbReference type="ARBA" id="ARBA00012167"/>
    </source>
</evidence>
<dbReference type="InterPro" id="IPR013785">
    <property type="entry name" value="Aldolase_TIM"/>
</dbReference>
<feature type="domain" description="Radical SAM core" evidence="13">
    <location>
        <begin position="24"/>
        <end position="238"/>
    </location>
</feature>
<dbReference type="SFLD" id="SFLDG01386">
    <property type="entry name" value="main_SPASM_domain-containing"/>
    <property type="match status" value="1"/>
</dbReference>
<dbReference type="NCBIfam" id="NF001199">
    <property type="entry name" value="PRK00164.2-1"/>
    <property type="match status" value="1"/>
</dbReference>
<gene>
    <name evidence="14" type="ORF">METZ01_LOCUS174879</name>
</gene>
<evidence type="ECO:0000256" key="5">
    <source>
        <dbReference type="ARBA" id="ARBA00022723"/>
    </source>
</evidence>
<evidence type="ECO:0000256" key="9">
    <source>
        <dbReference type="ARBA" id="ARBA00023134"/>
    </source>
</evidence>
<dbReference type="Pfam" id="PF06463">
    <property type="entry name" value="Mob_synth_C"/>
    <property type="match status" value="1"/>
</dbReference>
<organism evidence="14">
    <name type="scientific">marine metagenome</name>
    <dbReference type="NCBI Taxonomy" id="408172"/>
    <lineage>
        <taxon>unclassified sequences</taxon>
        <taxon>metagenomes</taxon>
        <taxon>ecological metagenomes</taxon>
    </lineage>
</organism>
<dbReference type="PROSITE" id="PS51918">
    <property type="entry name" value="RADICAL_SAM"/>
    <property type="match status" value="1"/>
</dbReference>
<dbReference type="SMART" id="SM00729">
    <property type="entry name" value="Elp3"/>
    <property type="match status" value="1"/>
</dbReference>
<keyword evidence="8" id="KW-0411">Iron-sulfur</keyword>
<dbReference type="GO" id="GO:0005525">
    <property type="term" value="F:GTP binding"/>
    <property type="evidence" value="ECO:0007669"/>
    <property type="project" value="UniProtKB-KW"/>
</dbReference>
<protein>
    <recommendedName>
        <fullName evidence="2">GTP 3',8-cyclase</fullName>
        <ecNumber evidence="2">4.1.99.22</ecNumber>
    </recommendedName>
</protein>
<dbReference type="InterPro" id="IPR000385">
    <property type="entry name" value="MoaA_NifB_PqqE_Fe-S-bd_CS"/>
</dbReference>
<keyword evidence="4" id="KW-0949">S-adenosyl-L-methionine</keyword>
<dbReference type="SFLD" id="SFLDS00029">
    <property type="entry name" value="Radical_SAM"/>
    <property type="match status" value="1"/>
</dbReference>
<reference evidence="14" key="1">
    <citation type="submission" date="2018-05" db="EMBL/GenBank/DDBJ databases">
        <authorList>
            <person name="Lanie J.A."/>
            <person name="Ng W.-L."/>
            <person name="Kazmierczak K.M."/>
            <person name="Andrzejewski T.M."/>
            <person name="Davidsen T.M."/>
            <person name="Wayne K.J."/>
            <person name="Tettelin H."/>
            <person name="Glass J.I."/>
            <person name="Rusch D."/>
            <person name="Podicherti R."/>
            <person name="Tsui H.-C.T."/>
            <person name="Winkler M.E."/>
        </authorList>
    </citation>
    <scope>NUCLEOTIDE SEQUENCE</scope>
</reference>
<dbReference type="SFLD" id="SFLDG01383">
    <property type="entry name" value="cyclic_pyranopterin_phosphate"/>
    <property type="match status" value="1"/>
</dbReference>
<dbReference type="PANTHER" id="PTHR22960:SF0">
    <property type="entry name" value="MOLYBDENUM COFACTOR BIOSYNTHESIS PROTEIN 1"/>
    <property type="match status" value="1"/>
</dbReference>
<dbReference type="HAMAP" id="MF_01225_B">
    <property type="entry name" value="MoaA_B"/>
    <property type="match status" value="1"/>
</dbReference>
<comment type="catalytic activity">
    <reaction evidence="12">
        <text>GTP + AH2 + S-adenosyl-L-methionine = (8S)-3',8-cyclo-7,8-dihydroguanosine 5'-triphosphate + 5'-deoxyadenosine + L-methionine + A + H(+)</text>
        <dbReference type="Rhea" id="RHEA:49576"/>
        <dbReference type="ChEBI" id="CHEBI:13193"/>
        <dbReference type="ChEBI" id="CHEBI:15378"/>
        <dbReference type="ChEBI" id="CHEBI:17319"/>
        <dbReference type="ChEBI" id="CHEBI:17499"/>
        <dbReference type="ChEBI" id="CHEBI:37565"/>
        <dbReference type="ChEBI" id="CHEBI:57844"/>
        <dbReference type="ChEBI" id="CHEBI:59789"/>
        <dbReference type="ChEBI" id="CHEBI:131766"/>
        <dbReference type="EC" id="4.1.99.22"/>
    </reaction>
</comment>
<dbReference type="InterPro" id="IPR050105">
    <property type="entry name" value="MoCo_biosynth_MoaA/MoaC"/>
</dbReference>
<dbReference type="CDD" id="cd21117">
    <property type="entry name" value="Twitch_MoaA"/>
    <property type="match status" value="1"/>
</dbReference>
<sequence length="347" mass="38992">MIPLRYIGGGFILKDMGQGHLVDRFNRIATNLRVSVTDICNLRCTYCMSEDTQFIDESKIMTFDEIDRLIQIAVSLGVNKVRITGGEPLVRRNLPDLISRVLEVDGITDVSLTTNGIGLAKQAQALYDAGLRRINVSLDTLSKAKFQQITRRKALAKVLDGLKEASRCGFAPIKINAVTMRGFTEEEVVKLVSFARENSYEMRFIEFMPLDADDIWGRNMFVPKKELIDKIRKLYPLDPVESSSNFKHETAKNYQFKDGLGRVGFISSVSEPFCDDCNRVRLTADGKFRNCLFATEETDLLTPLRQGASNEVIAKMMIESVANKEVGHLINSVDFVKPERNMSMIGG</sequence>
<dbReference type="CDD" id="cd01335">
    <property type="entry name" value="Radical_SAM"/>
    <property type="match status" value="1"/>
</dbReference>
<keyword evidence="9" id="KW-0342">GTP-binding</keyword>
<dbReference type="InterPro" id="IPR007197">
    <property type="entry name" value="rSAM"/>
</dbReference>